<dbReference type="Gene3D" id="2.60.110.10">
    <property type="entry name" value="Thaumatin"/>
    <property type="match status" value="1"/>
</dbReference>
<name>A0A2I0JRM2_PUNGR</name>
<dbReference type="SUPFAM" id="SSF49870">
    <property type="entry name" value="Osmotin, thaumatin-like protein"/>
    <property type="match status" value="1"/>
</dbReference>
<dbReference type="STRING" id="22663.A0A2I0JRM2"/>
<evidence type="ECO:0008006" key="3">
    <source>
        <dbReference type="Google" id="ProtNLM"/>
    </source>
</evidence>
<comment type="caution">
    <text evidence="1">The sequence shown here is derived from an EMBL/GenBank/DDBJ whole genome shotgun (WGS) entry which is preliminary data.</text>
</comment>
<accession>A0A2I0JRM2</accession>
<sequence length="215" mass="23782">MPKWASHSSVIKKFEGFRGFGCARMTIEHRCWGGMGTVVSCPSFGLCLSSLYFSTPSLGLDIPPLFLRNFNLPSLSPTRIRRRRRRRGVLGPTPQSQLLFSFCRSQSLITVGSPMAKFPFLISALVVMFSPLLFIRGVEPTTFTVVNKCDYTVWPGILANAGKPAVSTTSFALQKGEFRAISPRTNAGRPSEAETRRGRTSCVPIASMSWRTCSY</sequence>
<gene>
    <name evidence="1" type="ORF">CRG98_021068</name>
</gene>
<dbReference type="Proteomes" id="UP000233551">
    <property type="component" value="Unassembled WGS sequence"/>
</dbReference>
<protein>
    <recommendedName>
        <fullName evidence="3">Thaumatin-like protein 1</fullName>
    </recommendedName>
</protein>
<evidence type="ECO:0000313" key="2">
    <source>
        <dbReference type="Proteomes" id="UP000233551"/>
    </source>
</evidence>
<dbReference type="EMBL" id="PGOL01001363">
    <property type="protein sequence ID" value="PKI58543.1"/>
    <property type="molecule type" value="Genomic_DNA"/>
</dbReference>
<dbReference type="AlphaFoldDB" id="A0A2I0JRM2"/>
<reference evidence="1 2" key="1">
    <citation type="submission" date="2017-11" db="EMBL/GenBank/DDBJ databases">
        <title>De-novo sequencing of pomegranate (Punica granatum L.) genome.</title>
        <authorList>
            <person name="Akparov Z."/>
            <person name="Amiraslanov A."/>
            <person name="Hajiyeva S."/>
            <person name="Abbasov M."/>
            <person name="Kaur K."/>
            <person name="Hamwieh A."/>
            <person name="Solovyev V."/>
            <person name="Salamov A."/>
            <person name="Braich B."/>
            <person name="Kosarev P."/>
            <person name="Mahmoud A."/>
            <person name="Hajiyev E."/>
            <person name="Babayeva S."/>
            <person name="Izzatullayeva V."/>
            <person name="Mammadov A."/>
            <person name="Mammadov A."/>
            <person name="Sharifova S."/>
            <person name="Ojaghi J."/>
            <person name="Eynullazada K."/>
            <person name="Bayramov B."/>
            <person name="Abdulazimova A."/>
            <person name="Shahmuradov I."/>
        </authorList>
    </citation>
    <scope>NUCLEOTIDE SEQUENCE [LARGE SCALE GENOMIC DNA]</scope>
    <source>
        <strain evidence="2">cv. AG2017</strain>
        <tissue evidence="1">Leaf</tissue>
    </source>
</reference>
<evidence type="ECO:0000313" key="1">
    <source>
        <dbReference type="EMBL" id="PKI58543.1"/>
    </source>
</evidence>
<organism evidence="1 2">
    <name type="scientific">Punica granatum</name>
    <name type="common">Pomegranate</name>
    <dbReference type="NCBI Taxonomy" id="22663"/>
    <lineage>
        <taxon>Eukaryota</taxon>
        <taxon>Viridiplantae</taxon>
        <taxon>Streptophyta</taxon>
        <taxon>Embryophyta</taxon>
        <taxon>Tracheophyta</taxon>
        <taxon>Spermatophyta</taxon>
        <taxon>Magnoliopsida</taxon>
        <taxon>eudicotyledons</taxon>
        <taxon>Gunneridae</taxon>
        <taxon>Pentapetalae</taxon>
        <taxon>rosids</taxon>
        <taxon>malvids</taxon>
        <taxon>Myrtales</taxon>
        <taxon>Lythraceae</taxon>
        <taxon>Punica</taxon>
    </lineage>
</organism>
<proteinExistence type="predicted"/>
<dbReference type="InterPro" id="IPR037176">
    <property type="entry name" value="Osmotin/thaumatin-like_sf"/>
</dbReference>
<keyword evidence="2" id="KW-1185">Reference proteome</keyword>